<feature type="binding site" evidence="11">
    <location>
        <position position="242"/>
    </location>
    <ligand>
        <name>substrate</name>
    </ligand>
</feature>
<keyword evidence="10 11" id="KW-0119">Carbohydrate metabolism</keyword>
<dbReference type="InterPro" id="IPR006206">
    <property type="entry name" value="Mevalonate/galactokinase"/>
</dbReference>
<dbReference type="Proteomes" id="UP000325211">
    <property type="component" value="Chromosome"/>
</dbReference>
<dbReference type="PROSITE" id="PS00106">
    <property type="entry name" value="GALACTOKINASE"/>
    <property type="match status" value="1"/>
</dbReference>
<dbReference type="GO" id="GO:0000287">
    <property type="term" value="F:magnesium ion binding"/>
    <property type="evidence" value="ECO:0007669"/>
    <property type="project" value="UniProtKB-UniRule"/>
</dbReference>
<reference evidence="16 17" key="1">
    <citation type="submission" date="2018-05" db="EMBL/GenBank/DDBJ databases">
        <title>Streptomyces venezuelae.</title>
        <authorList>
            <person name="Kim W."/>
            <person name="Lee N."/>
            <person name="Cho B.-K."/>
        </authorList>
    </citation>
    <scope>NUCLEOTIDE SEQUENCE [LARGE SCALE GENOMIC DNA]</scope>
    <source>
        <strain evidence="16 17">ATCC 21782</strain>
    </source>
</reference>
<dbReference type="Pfam" id="PF08544">
    <property type="entry name" value="GHMP_kinases_C"/>
    <property type="match status" value="1"/>
</dbReference>
<evidence type="ECO:0000313" key="16">
    <source>
        <dbReference type="EMBL" id="QES51665.1"/>
    </source>
</evidence>
<evidence type="ECO:0000256" key="5">
    <source>
        <dbReference type="ARBA" id="ARBA00022741"/>
    </source>
</evidence>
<feature type="domain" description="GHMP kinase N-terminal" evidence="13">
    <location>
        <begin position="110"/>
        <end position="196"/>
    </location>
</feature>
<feature type="binding site" evidence="11">
    <location>
        <position position="178"/>
    </location>
    <ligand>
        <name>Mg(2+)</name>
        <dbReference type="ChEBI" id="CHEBI:18420"/>
    </ligand>
</feature>
<dbReference type="HAMAP" id="MF_00246">
    <property type="entry name" value="Galactokinase"/>
    <property type="match status" value="1"/>
</dbReference>
<dbReference type="InterPro" id="IPR036554">
    <property type="entry name" value="GHMP_kinase_C_sf"/>
</dbReference>
<comment type="subcellular location">
    <subcellularLocation>
        <location evidence="11">Cytoplasm</location>
    </subcellularLocation>
</comment>
<dbReference type="Pfam" id="PF00288">
    <property type="entry name" value="GHMP_kinases_N"/>
    <property type="match status" value="1"/>
</dbReference>
<dbReference type="Gene3D" id="3.30.70.890">
    <property type="entry name" value="GHMP kinase, C-terminal domain"/>
    <property type="match status" value="1"/>
</dbReference>
<keyword evidence="4 11" id="KW-0479">Metal-binding</keyword>
<evidence type="ECO:0000256" key="1">
    <source>
        <dbReference type="ARBA" id="ARBA00006566"/>
    </source>
</evidence>
<dbReference type="UniPathway" id="UPA00214"/>
<evidence type="ECO:0000256" key="3">
    <source>
        <dbReference type="ARBA" id="ARBA00022679"/>
    </source>
</evidence>
<dbReference type="PRINTS" id="PR00959">
    <property type="entry name" value="MEVGALKINASE"/>
</dbReference>
<dbReference type="OrthoDB" id="250531at2"/>
<keyword evidence="9 11" id="KW-0299">Galactose metabolism</keyword>
<protein>
    <recommendedName>
        <fullName evidence="11 12">Galactokinase</fullName>
        <ecNumber evidence="11 12">2.7.1.6</ecNumber>
    </recommendedName>
    <alternativeName>
        <fullName evidence="11">Galactose kinase</fullName>
    </alternativeName>
</protein>
<dbReference type="InterPro" id="IPR013750">
    <property type="entry name" value="GHMP_kinase_C_dom"/>
</dbReference>
<evidence type="ECO:0000256" key="7">
    <source>
        <dbReference type="ARBA" id="ARBA00022840"/>
    </source>
</evidence>
<evidence type="ECO:0000256" key="12">
    <source>
        <dbReference type="NCBIfam" id="TIGR00131"/>
    </source>
</evidence>
<comment type="catalytic activity">
    <reaction evidence="11">
        <text>alpha-D-galactose + ATP = alpha-D-galactose 1-phosphate + ADP + H(+)</text>
        <dbReference type="Rhea" id="RHEA:13553"/>
        <dbReference type="ChEBI" id="CHEBI:15378"/>
        <dbReference type="ChEBI" id="CHEBI:28061"/>
        <dbReference type="ChEBI" id="CHEBI:30616"/>
        <dbReference type="ChEBI" id="CHEBI:58336"/>
        <dbReference type="ChEBI" id="CHEBI:456216"/>
        <dbReference type="EC" id="2.7.1.6"/>
    </reaction>
</comment>
<dbReference type="SUPFAM" id="SSF55060">
    <property type="entry name" value="GHMP Kinase, C-terminal domain"/>
    <property type="match status" value="1"/>
</dbReference>
<dbReference type="GO" id="GO:0004335">
    <property type="term" value="F:galactokinase activity"/>
    <property type="evidence" value="ECO:0007669"/>
    <property type="project" value="UniProtKB-UniRule"/>
</dbReference>
<dbReference type="FunFam" id="3.30.70.890:FF:000001">
    <property type="entry name" value="Galactokinase"/>
    <property type="match status" value="1"/>
</dbReference>
<feature type="binding site" evidence="11">
    <location>
        <position position="84"/>
    </location>
    <ligand>
        <name>ATP</name>
        <dbReference type="ChEBI" id="CHEBI:30616"/>
    </ligand>
</feature>
<name>A0A5P2D987_STRVZ</name>
<evidence type="ECO:0000256" key="2">
    <source>
        <dbReference type="ARBA" id="ARBA00022490"/>
    </source>
</evidence>
<dbReference type="GO" id="GO:0005524">
    <property type="term" value="F:ATP binding"/>
    <property type="evidence" value="ECO:0007669"/>
    <property type="project" value="UniProtKB-UniRule"/>
</dbReference>
<evidence type="ECO:0000256" key="8">
    <source>
        <dbReference type="ARBA" id="ARBA00022842"/>
    </source>
</evidence>
<organism evidence="16 17">
    <name type="scientific">Streptomyces venezuelae</name>
    <dbReference type="NCBI Taxonomy" id="54571"/>
    <lineage>
        <taxon>Bacteria</taxon>
        <taxon>Bacillati</taxon>
        <taxon>Actinomycetota</taxon>
        <taxon>Actinomycetes</taxon>
        <taxon>Kitasatosporales</taxon>
        <taxon>Streptomycetaceae</taxon>
        <taxon>Streptomyces</taxon>
    </lineage>
</organism>
<dbReference type="PROSITE" id="PS00627">
    <property type="entry name" value="GHMP_KINASES_ATP"/>
    <property type="match status" value="1"/>
</dbReference>
<dbReference type="EC" id="2.7.1.6" evidence="11 12"/>
<keyword evidence="6 11" id="KW-0418">Kinase</keyword>
<evidence type="ECO:0000259" key="14">
    <source>
        <dbReference type="Pfam" id="PF08544"/>
    </source>
</evidence>
<dbReference type="InterPro" id="IPR022963">
    <property type="entry name" value="Galactokinase_bac"/>
</dbReference>
<dbReference type="GO" id="GO:0005829">
    <property type="term" value="C:cytosol"/>
    <property type="evidence" value="ECO:0007669"/>
    <property type="project" value="TreeGrafter"/>
</dbReference>
<keyword evidence="8 11" id="KW-0460">Magnesium</keyword>
<evidence type="ECO:0000256" key="6">
    <source>
        <dbReference type="ARBA" id="ARBA00022777"/>
    </source>
</evidence>
<dbReference type="PANTHER" id="PTHR10457">
    <property type="entry name" value="MEVALONATE KINASE/GALACTOKINASE"/>
    <property type="match status" value="1"/>
</dbReference>
<dbReference type="Pfam" id="PF10509">
    <property type="entry name" value="GalKase_gal_bdg"/>
    <property type="match status" value="1"/>
</dbReference>
<evidence type="ECO:0000313" key="17">
    <source>
        <dbReference type="Proteomes" id="UP000325211"/>
    </source>
</evidence>
<keyword evidence="7 11" id="KW-0067">ATP-binding</keyword>
<evidence type="ECO:0000256" key="4">
    <source>
        <dbReference type="ARBA" id="ARBA00022723"/>
    </source>
</evidence>
<dbReference type="EMBL" id="CP029190">
    <property type="protein sequence ID" value="QES51665.1"/>
    <property type="molecule type" value="Genomic_DNA"/>
</dbReference>
<feature type="domain" description="Galactokinase N-terminal" evidence="15">
    <location>
        <begin position="26"/>
        <end position="74"/>
    </location>
</feature>
<dbReference type="InterPro" id="IPR014721">
    <property type="entry name" value="Ribsml_uS5_D2-typ_fold_subgr"/>
</dbReference>
<dbReference type="AlphaFoldDB" id="A0A5P2D987"/>
<feature type="binding site" evidence="11">
    <location>
        <begin position="140"/>
        <end position="146"/>
    </location>
    <ligand>
        <name>ATP</name>
        <dbReference type="ChEBI" id="CHEBI:30616"/>
    </ligand>
</feature>
<dbReference type="InterPro" id="IPR020568">
    <property type="entry name" value="Ribosomal_Su5_D2-typ_SF"/>
</dbReference>
<dbReference type="NCBIfam" id="TIGR00131">
    <property type="entry name" value="gal_kin"/>
    <property type="match status" value="1"/>
</dbReference>
<evidence type="ECO:0000259" key="15">
    <source>
        <dbReference type="Pfam" id="PF10509"/>
    </source>
</evidence>
<keyword evidence="2 11" id="KW-0963">Cytoplasm</keyword>
<dbReference type="PIRSF" id="PIRSF000530">
    <property type="entry name" value="Galactokinase"/>
    <property type="match status" value="1"/>
</dbReference>
<keyword evidence="5 11" id="KW-0547">Nucleotide-binding</keyword>
<dbReference type="InterPro" id="IPR000705">
    <property type="entry name" value="Galactokinase"/>
</dbReference>
<evidence type="ECO:0000256" key="11">
    <source>
        <dbReference type="HAMAP-Rule" id="MF_00246"/>
    </source>
</evidence>
<dbReference type="InterPro" id="IPR019741">
    <property type="entry name" value="Galactokinase_CS"/>
</dbReference>
<keyword evidence="3 11" id="KW-0808">Transferase</keyword>
<dbReference type="InterPro" id="IPR019539">
    <property type="entry name" value="GalKase_N"/>
</dbReference>
<feature type="site" description="Transition state stabilizer" evidence="11">
    <location>
        <position position="44"/>
    </location>
</feature>
<dbReference type="SUPFAM" id="SSF54211">
    <property type="entry name" value="Ribosomal protein S5 domain 2-like"/>
    <property type="match status" value="1"/>
</dbReference>
<feature type="domain" description="GHMP kinase C-terminal" evidence="14">
    <location>
        <begin position="302"/>
        <end position="378"/>
    </location>
</feature>
<accession>A0A5P2D987</accession>
<comment type="pathway">
    <text evidence="11">Carbohydrate metabolism; galactose metabolism.</text>
</comment>
<sequence>MNPAHETAHDPAHETAGGAAGTTADAFHRVYGTHADGVWAAPGRVNLIGEHTDYNDGFALPMALPQATRVAARRRGDGRLRLHSDRFDAGVVELEVAALAPGAVPGWARYPAGVVWALAEAGHPVGGGADLHVDSTVPTGAGLSSSAALECAVAVAFDELYGLGLTRPELARTAQRAENAFAGVPCGIMDQMASLCCTEGAALFLDSRTLGHHRVPFDLAGHGLRLLVIDTRVQHDLADGAYAGLRAGCERAAALLGLTALRDLPAEELPAALTALPAELAPLVRHVVTENARVTEAVDRLSAGNPAALGPLLTAGHASLRDDYRVSCPETDLAVDTAVAAGALGARMTGGGFGGSVIALTPEDRADRVAAAVTAAFAAAGYGPPALLTATPSAGAGRLAG</sequence>
<gene>
    <name evidence="11 16" type="primary">galK</name>
    <name evidence="16" type="ORF">DEJ50_31260</name>
</gene>
<evidence type="ECO:0000259" key="13">
    <source>
        <dbReference type="Pfam" id="PF00288"/>
    </source>
</evidence>
<feature type="binding site" evidence="11">
    <location>
        <begin position="50"/>
        <end position="53"/>
    </location>
    <ligand>
        <name>substrate</name>
    </ligand>
</feature>
<feature type="active site" description="Proton acceptor" evidence="11">
    <location>
        <position position="190"/>
    </location>
</feature>
<dbReference type="Gene3D" id="3.30.230.10">
    <property type="match status" value="1"/>
</dbReference>
<dbReference type="InterPro" id="IPR006204">
    <property type="entry name" value="GHMP_kinase_N_dom"/>
</dbReference>
<proteinExistence type="inferred from homology"/>
<dbReference type="RefSeq" id="WP_150211412.1">
    <property type="nucleotide sequence ID" value="NZ_CP029190.1"/>
</dbReference>
<evidence type="ECO:0000256" key="9">
    <source>
        <dbReference type="ARBA" id="ARBA00023144"/>
    </source>
</evidence>
<dbReference type="PANTHER" id="PTHR10457:SF7">
    <property type="entry name" value="GALACTOKINASE-RELATED"/>
    <property type="match status" value="1"/>
</dbReference>
<dbReference type="PRINTS" id="PR00473">
    <property type="entry name" value="GALCTOKINASE"/>
</dbReference>
<comment type="similarity">
    <text evidence="1 11">Belongs to the GHMP kinase family. GalK subfamily.</text>
</comment>
<evidence type="ECO:0000256" key="10">
    <source>
        <dbReference type="ARBA" id="ARBA00023277"/>
    </source>
</evidence>
<dbReference type="FunFam" id="3.30.230.10:FF:000017">
    <property type="entry name" value="Galactokinase"/>
    <property type="match status" value="1"/>
</dbReference>
<dbReference type="GO" id="GO:0006012">
    <property type="term" value="P:galactose metabolic process"/>
    <property type="evidence" value="ECO:0007669"/>
    <property type="project" value="UniProtKB-UniRule"/>
</dbReference>
<dbReference type="InterPro" id="IPR006203">
    <property type="entry name" value="GHMP_knse_ATP-bd_CS"/>
</dbReference>
<comment type="function">
    <text evidence="11">Catalyzes the transfer of the gamma-phosphate of ATP to D-galactose to form alpha-D-galactose-1-phosphate (Gal-1-P).</text>
</comment>
<feature type="binding site" evidence="11">
    <location>
        <position position="146"/>
    </location>
    <ligand>
        <name>Mg(2+)</name>
        <dbReference type="ChEBI" id="CHEBI:18420"/>
    </ligand>
</feature>